<dbReference type="OrthoDB" id="3036049at2759"/>
<accession>A0A8H7CVN9</accession>
<dbReference type="Gene3D" id="3.30.710.10">
    <property type="entry name" value="Potassium Channel Kv1.1, Chain A"/>
    <property type="match status" value="1"/>
</dbReference>
<dbReference type="InterPro" id="IPR011333">
    <property type="entry name" value="SKP1/BTB/POZ_sf"/>
</dbReference>
<evidence type="ECO:0008006" key="3">
    <source>
        <dbReference type="Google" id="ProtNLM"/>
    </source>
</evidence>
<gene>
    <name evidence="1" type="ORF">MVEN_01187300</name>
</gene>
<reference evidence="1" key="1">
    <citation type="submission" date="2020-05" db="EMBL/GenBank/DDBJ databases">
        <title>Mycena genomes resolve the evolution of fungal bioluminescence.</title>
        <authorList>
            <person name="Tsai I.J."/>
        </authorList>
    </citation>
    <scope>NUCLEOTIDE SEQUENCE</scope>
    <source>
        <strain evidence="1">CCC161011</strain>
    </source>
</reference>
<sequence>MPSPNPTPLSLTRAEGLWLENCGFIIQAEDTIFRVSRDLLAIHSPIFRDMLALPMIVDAEMIEGCLFVRLPDGAEEVTVFLKALLYYGFFEAHPAPTTFPVLQGILTMSHKYEVEVFRKRALTHVSYFFPTTLQDWDQLDGKSSPWFNDLDGNSFPSIIALGRRLDIVPVAFYQVCRFSSERSILMKDTLDLDDKVSCMRACSFLEASAVTDILDFLWTPHVIASCVSPSMCTGGKVRAHQRAEIKKKARCQGSP</sequence>
<dbReference type="EMBL" id="JACAZI010000009">
    <property type="protein sequence ID" value="KAF7352239.1"/>
    <property type="molecule type" value="Genomic_DNA"/>
</dbReference>
<evidence type="ECO:0000313" key="2">
    <source>
        <dbReference type="Proteomes" id="UP000620124"/>
    </source>
</evidence>
<evidence type="ECO:0000313" key="1">
    <source>
        <dbReference type="EMBL" id="KAF7352239.1"/>
    </source>
</evidence>
<comment type="caution">
    <text evidence="1">The sequence shown here is derived from an EMBL/GenBank/DDBJ whole genome shotgun (WGS) entry which is preliminary data.</text>
</comment>
<name>A0A8H7CVN9_9AGAR</name>
<dbReference type="AlphaFoldDB" id="A0A8H7CVN9"/>
<dbReference type="SUPFAM" id="SSF54695">
    <property type="entry name" value="POZ domain"/>
    <property type="match status" value="1"/>
</dbReference>
<keyword evidence="2" id="KW-1185">Reference proteome</keyword>
<organism evidence="1 2">
    <name type="scientific">Mycena venus</name>
    <dbReference type="NCBI Taxonomy" id="2733690"/>
    <lineage>
        <taxon>Eukaryota</taxon>
        <taxon>Fungi</taxon>
        <taxon>Dikarya</taxon>
        <taxon>Basidiomycota</taxon>
        <taxon>Agaricomycotina</taxon>
        <taxon>Agaricomycetes</taxon>
        <taxon>Agaricomycetidae</taxon>
        <taxon>Agaricales</taxon>
        <taxon>Marasmiineae</taxon>
        <taxon>Mycenaceae</taxon>
        <taxon>Mycena</taxon>
    </lineage>
</organism>
<proteinExistence type="predicted"/>
<protein>
    <recommendedName>
        <fullName evidence="3">BTB domain-containing protein</fullName>
    </recommendedName>
</protein>
<dbReference type="Proteomes" id="UP000620124">
    <property type="component" value="Unassembled WGS sequence"/>
</dbReference>